<comment type="caution">
    <text evidence="3">The sequence shown here is derived from an EMBL/GenBank/DDBJ whole genome shotgun (WGS) entry which is preliminary data.</text>
</comment>
<organism evidence="3 4">
    <name type="scientific">Bosea vestrisii</name>
    <dbReference type="NCBI Taxonomy" id="151416"/>
    <lineage>
        <taxon>Bacteria</taxon>
        <taxon>Pseudomonadati</taxon>
        <taxon>Pseudomonadota</taxon>
        <taxon>Alphaproteobacteria</taxon>
        <taxon>Hyphomicrobiales</taxon>
        <taxon>Boseaceae</taxon>
        <taxon>Bosea</taxon>
    </lineage>
</organism>
<evidence type="ECO:0000256" key="2">
    <source>
        <dbReference type="SAM" id="Phobius"/>
    </source>
</evidence>
<sequence length="238" mass="25356">MNDRTDSASIVDGRMTLPGVAGAFVQDAARPLAFAADGLVAISGHEWRDGVLHDAARIEGHARPDGATLARIGQTGPAQDLSLTIRSFPGDSAPLLRLSFPAGAQGDLDARLAAELFLPQPLFAGLRQDLAEGRAGSLSFTATTNLWLRQGAGDDEPPVFHLAPEADGRPVQAHGRVQSISWRPLEPAADPHGLATGQPDHEAEEPEDPVAEQLRRINWSLKQVLIVLAFLMLIIAIK</sequence>
<accession>A0ABW0HIY7</accession>
<feature type="region of interest" description="Disordered" evidence="1">
    <location>
        <begin position="186"/>
        <end position="208"/>
    </location>
</feature>
<dbReference type="RefSeq" id="WP_377012829.1">
    <property type="nucleotide sequence ID" value="NZ_JBHSLV010000072.1"/>
</dbReference>
<evidence type="ECO:0000313" key="4">
    <source>
        <dbReference type="Proteomes" id="UP001596104"/>
    </source>
</evidence>
<evidence type="ECO:0000256" key="1">
    <source>
        <dbReference type="SAM" id="MobiDB-lite"/>
    </source>
</evidence>
<keyword evidence="4" id="KW-1185">Reference proteome</keyword>
<protein>
    <submittedName>
        <fullName evidence="3">Uncharacterized protein</fullName>
    </submittedName>
</protein>
<dbReference type="Proteomes" id="UP001596104">
    <property type="component" value="Unassembled WGS sequence"/>
</dbReference>
<keyword evidence="2" id="KW-1133">Transmembrane helix</keyword>
<gene>
    <name evidence="3" type="ORF">ACFPPC_27415</name>
</gene>
<reference evidence="4" key="1">
    <citation type="journal article" date="2019" name="Int. J. Syst. Evol. Microbiol.">
        <title>The Global Catalogue of Microorganisms (GCM) 10K type strain sequencing project: providing services to taxonomists for standard genome sequencing and annotation.</title>
        <authorList>
            <consortium name="The Broad Institute Genomics Platform"/>
            <consortium name="The Broad Institute Genome Sequencing Center for Infectious Disease"/>
            <person name="Wu L."/>
            <person name="Ma J."/>
        </authorList>
    </citation>
    <scope>NUCLEOTIDE SEQUENCE [LARGE SCALE GENOMIC DNA]</scope>
    <source>
        <strain evidence="4">CGMCC 1.16326</strain>
    </source>
</reference>
<name>A0ABW0HIY7_9HYPH</name>
<evidence type="ECO:0000313" key="3">
    <source>
        <dbReference type="EMBL" id="MFC5396377.1"/>
    </source>
</evidence>
<feature type="transmembrane region" description="Helical" evidence="2">
    <location>
        <begin position="219"/>
        <end position="237"/>
    </location>
</feature>
<keyword evidence="2" id="KW-0812">Transmembrane</keyword>
<dbReference type="EMBL" id="JBHSLV010000072">
    <property type="protein sequence ID" value="MFC5396377.1"/>
    <property type="molecule type" value="Genomic_DNA"/>
</dbReference>
<proteinExistence type="predicted"/>
<keyword evidence="2" id="KW-0472">Membrane</keyword>